<dbReference type="Proteomes" id="UP000683360">
    <property type="component" value="Unassembled WGS sequence"/>
</dbReference>
<evidence type="ECO:0000313" key="3">
    <source>
        <dbReference type="Proteomes" id="UP000683360"/>
    </source>
</evidence>
<sequence length="614" mass="67830">MACLTKLKQDIKLLERAFPKESDRSFRILSASVDEINCVFIDESGGKHRINANITESYPQSPPIWFSEDEDQNISSTIESISETTSNNYGIINQVKILIQELCTVHHIPLPDSLGMLGGPVLEKEPVGESSDEDDDEDFMPMEDDTHHESKFKENVDGIDTENIVILEKLKQNQRKDYLQGSVSGSVLATDRLMKELRDIYRSDSYKKGIYTVDLVNDSLYEWSIKLRKHQFNQVANSGPSLDGFKSILDDFRQSISSELTSFSNRLCTLENIANKSSSPVISLRPDHDIGSDLEDSDEEERFSVAPGSQEEGFTSDEDDNSVQVSQIVSQPSVPVSLSSSVIGQSSTNSGKEPETEDAPSSLKDLRDSVYTIMRDVNKVPFQSPPRPKKLTSTFEASCGLPVDDNKSHSSFPQSNHMSNSLQIINDGIVSNESQFSQVSGFGLASFSEQFRSKDYEIFDSTLGKLVPKCDKVLSSTISSKPADGLRLTQSVWSKTENLLRNASHVLGTAEHFLSAVAPVLKDSSLPPEVKPFLLQVDKALGASQLLIMGSIANCTLSKRSEILEKAKVSDNLKDALIKSPLDEKIFGLPLDEVQKHLNQTPSPSEGKCICFGK</sequence>
<name>A0A8S3USN7_MYTED</name>
<proteinExistence type="predicted"/>
<dbReference type="AlphaFoldDB" id="A0A8S3USN7"/>
<evidence type="ECO:0000256" key="1">
    <source>
        <dbReference type="SAM" id="MobiDB-lite"/>
    </source>
</evidence>
<keyword evidence="2" id="KW-0808">Transferase</keyword>
<dbReference type="InterPro" id="IPR016135">
    <property type="entry name" value="UBQ-conjugating_enzyme/RWD"/>
</dbReference>
<feature type="compositionally biased region" description="Acidic residues" evidence="1">
    <location>
        <begin position="292"/>
        <end position="301"/>
    </location>
</feature>
<dbReference type="OrthoDB" id="109543at2759"/>
<evidence type="ECO:0000313" key="2">
    <source>
        <dbReference type="EMBL" id="CAG2248571.1"/>
    </source>
</evidence>
<feature type="compositionally biased region" description="Low complexity" evidence="1">
    <location>
        <begin position="322"/>
        <end position="347"/>
    </location>
</feature>
<protein>
    <submittedName>
        <fullName evidence="2">UBE2Q</fullName>
        <ecNumber evidence="2">2.3.2.23</ecNumber>
    </submittedName>
</protein>
<keyword evidence="2" id="KW-0012">Acyltransferase</keyword>
<gene>
    <name evidence="2" type="ORF">MEDL_60405</name>
</gene>
<dbReference type="GO" id="GO:0061631">
    <property type="term" value="F:ubiquitin conjugating enzyme activity"/>
    <property type="evidence" value="ECO:0007669"/>
    <property type="project" value="UniProtKB-EC"/>
</dbReference>
<dbReference type="EMBL" id="CAJPWZ010002944">
    <property type="protein sequence ID" value="CAG2248571.1"/>
    <property type="molecule type" value="Genomic_DNA"/>
</dbReference>
<organism evidence="2 3">
    <name type="scientific">Mytilus edulis</name>
    <name type="common">Blue mussel</name>
    <dbReference type="NCBI Taxonomy" id="6550"/>
    <lineage>
        <taxon>Eukaryota</taxon>
        <taxon>Metazoa</taxon>
        <taxon>Spiralia</taxon>
        <taxon>Lophotrochozoa</taxon>
        <taxon>Mollusca</taxon>
        <taxon>Bivalvia</taxon>
        <taxon>Autobranchia</taxon>
        <taxon>Pteriomorphia</taxon>
        <taxon>Mytilida</taxon>
        <taxon>Mytiloidea</taxon>
        <taxon>Mytilidae</taxon>
        <taxon>Mytilinae</taxon>
        <taxon>Mytilus</taxon>
    </lineage>
</organism>
<dbReference type="EC" id="2.3.2.23" evidence="2"/>
<dbReference type="Gene3D" id="3.10.110.10">
    <property type="entry name" value="Ubiquitin Conjugating Enzyme"/>
    <property type="match status" value="1"/>
</dbReference>
<comment type="caution">
    <text evidence="2">The sequence shown here is derived from an EMBL/GenBank/DDBJ whole genome shotgun (WGS) entry which is preliminary data.</text>
</comment>
<accession>A0A8S3USN7</accession>
<reference evidence="2" key="1">
    <citation type="submission" date="2021-03" db="EMBL/GenBank/DDBJ databases">
        <authorList>
            <person name="Bekaert M."/>
        </authorList>
    </citation>
    <scope>NUCLEOTIDE SEQUENCE</scope>
</reference>
<feature type="region of interest" description="Disordered" evidence="1">
    <location>
        <begin position="279"/>
        <end position="364"/>
    </location>
</feature>
<keyword evidence="3" id="KW-1185">Reference proteome</keyword>